<proteinExistence type="predicted"/>
<comment type="caution">
    <text evidence="2">The sequence shown here is derived from an EMBL/GenBank/DDBJ whole genome shotgun (WGS) entry which is preliminary data.</text>
</comment>
<evidence type="ECO:0000313" key="2">
    <source>
        <dbReference type="EMBL" id="PKH38999.1"/>
    </source>
</evidence>
<dbReference type="Pfam" id="PF01740">
    <property type="entry name" value="STAS"/>
    <property type="match status" value="1"/>
</dbReference>
<dbReference type="InterPro" id="IPR036513">
    <property type="entry name" value="STAS_dom_sf"/>
</dbReference>
<dbReference type="Gene3D" id="3.30.750.24">
    <property type="entry name" value="STAS domain"/>
    <property type="match status" value="1"/>
</dbReference>
<dbReference type="EMBL" id="PJBV01000032">
    <property type="protein sequence ID" value="PKH38999.1"/>
    <property type="molecule type" value="Genomic_DNA"/>
</dbReference>
<dbReference type="InterPro" id="IPR002645">
    <property type="entry name" value="STAS_dom"/>
</dbReference>
<feature type="domain" description="STAS" evidence="1">
    <location>
        <begin position="27"/>
        <end position="139"/>
    </location>
</feature>
<reference evidence="2 3" key="1">
    <citation type="submission" date="2017-12" db="EMBL/GenBank/DDBJ databases">
        <title>Pharmacopeia of the Arctic Ocean.</title>
        <authorList>
            <person name="Collins E."/>
            <person name="Ducluzeau A.-L."/>
        </authorList>
    </citation>
    <scope>NUCLEOTIDE SEQUENCE [LARGE SCALE GENOMIC DNA]</scope>
    <source>
        <strain evidence="2 3">DSM 23325</strain>
    </source>
</reference>
<dbReference type="PROSITE" id="PS50801">
    <property type="entry name" value="STAS"/>
    <property type="match status" value="1"/>
</dbReference>
<protein>
    <submittedName>
        <fullName evidence="2">STAS domain-containing protein</fullName>
    </submittedName>
</protein>
<sequence>MRRPRLLQWVSYATTPAPYPKPSRRMHHITSSASSGVTSIEVDGTLDVVAAYDLQCCFDVALRQGSHFVGIDLTRVTSADVDGVQGLKRCCDAAVASGIVLALTGCSRPFRADLADVEVGSPRDPIQSQARLARVARSV</sequence>
<dbReference type="SUPFAM" id="SSF52091">
    <property type="entry name" value="SpoIIaa-like"/>
    <property type="match status" value="1"/>
</dbReference>
<organism evidence="2 3">
    <name type="scientific">Nocardioides alpinus</name>
    <dbReference type="NCBI Taxonomy" id="748909"/>
    <lineage>
        <taxon>Bacteria</taxon>
        <taxon>Bacillati</taxon>
        <taxon>Actinomycetota</taxon>
        <taxon>Actinomycetes</taxon>
        <taxon>Propionibacteriales</taxon>
        <taxon>Nocardioidaceae</taxon>
        <taxon>Nocardioides</taxon>
    </lineage>
</organism>
<evidence type="ECO:0000313" key="3">
    <source>
        <dbReference type="Proteomes" id="UP000233565"/>
    </source>
</evidence>
<dbReference type="Proteomes" id="UP000233565">
    <property type="component" value="Unassembled WGS sequence"/>
</dbReference>
<keyword evidence="3" id="KW-1185">Reference proteome</keyword>
<accession>A0ABX4QUX0</accession>
<name>A0ABX4QUX0_9ACTN</name>
<evidence type="ECO:0000259" key="1">
    <source>
        <dbReference type="PROSITE" id="PS50801"/>
    </source>
</evidence>
<gene>
    <name evidence="2" type="ORF">CXG46_14830</name>
</gene>